<sequence length="304" mass="32492">MWPRVAALLLAAADARVCCPCCGAWESEAAMRYVRLSDTDVAWAPRGGDTCAFPPVTAARLCAAVGANGTLSIIGDSLAVSQLHALARSATDIPLGPRDDGFDVPCGNSALRVRMVRANMLQADSGWVSAACGSDVVFLNSGAHWGRHEARVRNYRPSLERALADLDAACGGDFRDGRRQLLFRSTPEGNPFCHAGLDFATTAAWEATVGCVLDGRCDPGNFTKTPVVFDVAWGWRHFSRLDADARGAVESSGLGSFHDVTPLTRLRPRRGSPDRQRPGDCLHDDPATGDWNAMLVNALLDPCA</sequence>
<evidence type="ECO:0000313" key="3">
    <source>
        <dbReference type="EMBL" id="KAK7249820.1"/>
    </source>
</evidence>
<proteinExistence type="predicted"/>
<evidence type="ECO:0000256" key="1">
    <source>
        <dbReference type="SAM" id="MobiDB-lite"/>
    </source>
</evidence>
<dbReference type="EMBL" id="JBBJCI010000039">
    <property type="protein sequence ID" value="KAK7249820.1"/>
    <property type="molecule type" value="Genomic_DNA"/>
</dbReference>
<name>A0ABR1G9F9_AURAN</name>
<gene>
    <name evidence="3" type="ORF">SO694_00005125</name>
</gene>
<dbReference type="Proteomes" id="UP001363151">
    <property type="component" value="Unassembled WGS sequence"/>
</dbReference>
<evidence type="ECO:0000256" key="2">
    <source>
        <dbReference type="SAM" id="SignalP"/>
    </source>
</evidence>
<feature type="chain" id="PRO_5045869633" evidence="2">
    <location>
        <begin position="16"/>
        <end position="304"/>
    </location>
</feature>
<keyword evidence="4" id="KW-1185">Reference proteome</keyword>
<accession>A0ABR1G9F9</accession>
<evidence type="ECO:0000313" key="4">
    <source>
        <dbReference type="Proteomes" id="UP001363151"/>
    </source>
</evidence>
<feature type="region of interest" description="Disordered" evidence="1">
    <location>
        <begin position="263"/>
        <end position="285"/>
    </location>
</feature>
<feature type="compositionally biased region" description="Basic and acidic residues" evidence="1">
    <location>
        <begin position="271"/>
        <end position="285"/>
    </location>
</feature>
<comment type="caution">
    <text evidence="3">The sequence shown here is derived from an EMBL/GenBank/DDBJ whole genome shotgun (WGS) entry which is preliminary data.</text>
</comment>
<keyword evidence="2" id="KW-0732">Signal</keyword>
<reference evidence="3 4" key="1">
    <citation type="submission" date="2024-03" db="EMBL/GenBank/DDBJ databases">
        <title>Aureococcus anophagefferens CCMP1851 and Kratosvirus quantuckense: Draft genome of a second virus-susceptible host strain in the model system.</title>
        <authorList>
            <person name="Chase E."/>
            <person name="Truchon A.R."/>
            <person name="Schepens W."/>
            <person name="Wilhelm S.W."/>
        </authorList>
    </citation>
    <scope>NUCLEOTIDE SEQUENCE [LARGE SCALE GENOMIC DNA]</scope>
    <source>
        <strain evidence="3 4">CCMP1851</strain>
    </source>
</reference>
<feature type="signal peptide" evidence="2">
    <location>
        <begin position="1"/>
        <end position="15"/>
    </location>
</feature>
<organism evidence="3 4">
    <name type="scientific">Aureococcus anophagefferens</name>
    <name type="common">Harmful bloom alga</name>
    <dbReference type="NCBI Taxonomy" id="44056"/>
    <lineage>
        <taxon>Eukaryota</taxon>
        <taxon>Sar</taxon>
        <taxon>Stramenopiles</taxon>
        <taxon>Ochrophyta</taxon>
        <taxon>Pelagophyceae</taxon>
        <taxon>Pelagomonadales</taxon>
        <taxon>Pelagomonadaceae</taxon>
        <taxon>Aureococcus</taxon>
    </lineage>
</organism>
<protein>
    <submittedName>
        <fullName evidence="3">Uncharacterized protein</fullName>
    </submittedName>
</protein>